<reference evidence="6 7" key="1">
    <citation type="submission" date="2020-04" db="EMBL/GenBank/DDBJ databases">
        <title>Chromosome-level genome assembly of a cyprinid fish Onychostoma macrolepis by integration of Nanopore Sequencing, Bionano and Hi-C technology.</title>
        <authorList>
            <person name="Wang D."/>
        </authorList>
    </citation>
    <scope>NUCLEOTIDE SEQUENCE [LARGE SCALE GENOMIC DNA]</scope>
    <source>
        <strain evidence="6">SWU-2019</strain>
        <tissue evidence="6">Muscle</tissue>
    </source>
</reference>
<proteinExistence type="inferred from homology"/>
<feature type="compositionally biased region" description="Basic and acidic residues" evidence="4">
    <location>
        <begin position="277"/>
        <end position="294"/>
    </location>
</feature>
<dbReference type="EMBL" id="JAAMOB010000003">
    <property type="protein sequence ID" value="KAF4116698.1"/>
    <property type="molecule type" value="Genomic_DNA"/>
</dbReference>
<gene>
    <name evidence="6" type="ORF">G5714_004187</name>
</gene>
<keyword evidence="2" id="KW-0547">Nucleotide-binding</keyword>
<dbReference type="InterPro" id="IPR006703">
    <property type="entry name" value="G_AIG1"/>
</dbReference>
<sequence>MFFVTAKGSAEDFQDIWSWTHETLTETSTISDIMTDPNQDDAMDTSAETDSGAHDQCDSDTSDNSMKNIFPNMTIVLTGNTSSVQFGDENILLGQRQPNTENTAISKMIPLQKKISEHHVSVINMIDLHETELYLDCVDRLIGQLVNENEIHAFIFVVRLGQLTDADKMGLDWLQRVFGDKVLQFVMILFTYETEEETDSIINVLKKNLVLEQLLEKCGGRYQTCNKIMNNQSEMRDLMKKIECLFHDNNQQRYTGEMFNIASIKRKEIENNECDDEPRKMEDTTTSETEEKHMGKIKNFGATGAGSDQYLQEKTKN</sequence>
<dbReference type="Pfam" id="PF04548">
    <property type="entry name" value="AIG1"/>
    <property type="match status" value="1"/>
</dbReference>
<dbReference type="Gene3D" id="3.40.50.300">
    <property type="entry name" value="P-loop containing nucleotide triphosphate hydrolases"/>
    <property type="match status" value="1"/>
</dbReference>
<feature type="domain" description="AIG1-type G" evidence="5">
    <location>
        <begin position="74"/>
        <end position="269"/>
    </location>
</feature>
<dbReference type="PANTHER" id="PTHR10903">
    <property type="entry name" value="GTPASE, IMAP FAMILY MEMBER-RELATED"/>
    <property type="match status" value="1"/>
</dbReference>
<keyword evidence="7" id="KW-1185">Reference proteome</keyword>
<comment type="caution">
    <text evidence="6">The sequence shown here is derived from an EMBL/GenBank/DDBJ whole genome shotgun (WGS) entry which is preliminary data.</text>
</comment>
<evidence type="ECO:0000256" key="4">
    <source>
        <dbReference type="SAM" id="MobiDB-lite"/>
    </source>
</evidence>
<dbReference type="GO" id="GO:0005525">
    <property type="term" value="F:GTP binding"/>
    <property type="evidence" value="ECO:0007669"/>
    <property type="project" value="UniProtKB-KW"/>
</dbReference>
<feature type="region of interest" description="Disordered" evidence="4">
    <location>
        <begin position="32"/>
        <end position="63"/>
    </location>
</feature>
<evidence type="ECO:0000256" key="1">
    <source>
        <dbReference type="ARBA" id="ARBA00008535"/>
    </source>
</evidence>
<name>A0A7J6DBJ2_9TELE</name>
<evidence type="ECO:0000256" key="3">
    <source>
        <dbReference type="ARBA" id="ARBA00023134"/>
    </source>
</evidence>
<protein>
    <recommendedName>
        <fullName evidence="5">AIG1-type G domain-containing protein</fullName>
    </recommendedName>
</protein>
<dbReference type="Proteomes" id="UP000579812">
    <property type="component" value="Unassembled WGS sequence"/>
</dbReference>
<dbReference type="InterPro" id="IPR045058">
    <property type="entry name" value="GIMA/IAN/Toc"/>
</dbReference>
<comment type="similarity">
    <text evidence="1">Belongs to the TRAFAC class TrmE-Era-EngA-EngB-Septin-like GTPase superfamily. AIG1/Toc34/Toc159-like paraseptin GTPase family. IAN subfamily.</text>
</comment>
<dbReference type="PANTHER" id="PTHR10903:SF188">
    <property type="entry name" value="GTPASE IMAP FAMILY MEMBER 2-LIKE-RELATED"/>
    <property type="match status" value="1"/>
</dbReference>
<dbReference type="AlphaFoldDB" id="A0A7J6DBJ2"/>
<dbReference type="InterPro" id="IPR027417">
    <property type="entry name" value="P-loop_NTPase"/>
</dbReference>
<feature type="region of interest" description="Disordered" evidence="4">
    <location>
        <begin position="272"/>
        <end position="317"/>
    </location>
</feature>
<evidence type="ECO:0000259" key="5">
    <source>
        <dbReference type="Pfam" id="PF04548"/>
    </source>
</evidence>
<organism evidence="6 7">
    <name type="scientific">Onychostoma macrolepis</name>
    <dbReference type="NCBI Taxonomy" id="369639"/>
    <lineage>
        <taxon>Eukaryota</taxon>
        <taxon>Metazoa</taxon>
        <taxon>Chordata</taxon>
        <taxon>Craniata</taxon>
        <taxon>Vertebrata</taxon>
        <taxon>Euteleostomi</taxon>
        <taxon>Actinopterygii</taxon>
        <taxon>Neopterygii</taxon>
        <taxon>Teleostei</taxon>
        <taxon>Ostariophysi</taxon>
        <taxon>Cypriniformes</taxon>
        <taxon>Cyprinidae</taxon>
        <taxon>Acrossocheilinae</taxon>
        <taxon>Onychostoma</taxon>
    </lineage>
</organism>
<accession>A0A7J6DBJ2</accession>
<keyword evidence="3" id="KW-0342">GTP-binding</keyword>
<evidence type="ECO:0000256" key="2">
    <source>
        <dbReference type="ARBA" id="ARBA00022741"/>
    </source>
</evidence>
<evidence type="ECO:0000313" key="6">
    <source>
        <dbReference type="EMBL" id="KAF4116698.1"/>
    </source>
</evidence>
<evidence type="ECO:0000313" key="7">
    <source>
        <dbReference type="Proteomes" id="UP000579812"/>
    </source>
</evidence>